<dbReference type="AlphaFoldDB" id="A0A1B9P0Z5"/>
<comment type="caution">
    <text evidence="3">The sequence shown here is derived from an EMBL/GenBank/DDBJ whole genome shotgun (WGS) entry which is preliminary data.</text>
</comment>
<keyword evidence="3" id="KW-0378">Hydrolase</keyword>
<dbReference type="InterPro" id="IPR027417">
    <property type="entry name" value="P-loop_NTPase"/>
</dbReference>
<dbReference type="RefSeq" id="WP_065610638.1">
    <property type="nucleotide sequence ID" value="NZ_CAWMPN010000008.1"/>
</dbReference>
<dbReference type="PANTHER" id="PTHR43581:SF4">
    <property type="entry name" value="ATP_GTP PHOSPHATASE"/>
    <property type="match status" value="1"/>
</dbReference>
<dbReference type="Pfam" id="PF13175">
    <property type="entry name" value="AAA_15"/>
    <property type="match status" value="2"/>
</dbReference>
<proteinExistence type="predicted"/>
<dbReference type="InterPro" id="IPR041685">
    <property type="entry name" value="AAA_GajA/Old/RecF-like"/>
</dbReference>
<sequence length="585" mass="65208">MHISKIHITNFRNFERLEIETGRNMVIVGENKVGKSNFLFALRLLLDPSLSDLDRFLSLDDFWDGLGNSKLGSSIEVSLELQNIDHSSTTLSILADGLIDVATHTAKITYVFKPKDNVSIHSINDYEFYIYLGNDTERSINRSFRRSIQMELFHALRDCERELKNTNRTPIKAFLDSVSDTLTESEKISILTGFEQTQSALSAVSSLTDIEQNINSMLDTIVGSSHVSPVQLKLAPQDINKLVKSLQLLIDSGVRTISQSSTGSSNILFLTLKLLNLQHSMNVGEQDFTFLGIEEPEAHLHPHVQRLLFEYFYNSSANLNTLLTTHSPHIASSAPIESLIVLKEQHNQTSGLVSTQGYSLVNSPLSSDDVDDMSRYLTVTRGEVLFARGVILVEGDAEEFLIPELARKLNYDLDKKGISVCSVAGTNFAPYVKFLRCIGTPFVIITDRDPLDRDTPLGITRIDELLKLIDSTHTILQSEASIITIGQTKGIFTNNETLETELMSSAPLKAAVCQILLEKHGDRPRVGNTIRLWRDNISPVDNAALLRYIGEIGKGRFAKKLANALPSNSCPQYITSAIEYVYERT</sequence>
<dbReference type="STRING" id="688.A6E04_09245"/>
<evidence type="ECO:0000313" key="3">
    <source>
        <dbReference type="EMBL" id="OCH22030.1"/>
    </source>
</evidence>
<dbReference type="PANTHER" id="PTHR43581">
    <property type="entry name" value="ATP/GTP PHOSPHATASE"/>
    <property type="match status" value="1"/>
</dbReference>
<dbReference type="Gene3D" id="3.40.50.300">
    <property type="entry name" value="P-loop containing nucleotide triphosphate hydrolases"/>
    <property type="match status" value="1"/>
</dbReference>
<dbReference type="InterPro" id="IPR034139">
    <property type="entry name" value="TOPRIM_OLD"/>
</dbReference>
<dbReference type="Proteomes" id="UP000093523">
    <property type="component" value="Unassembled WGS sequence"/>
</dbReference>
<evidence type="ECO:0000259" key="1">
    <source>
        <dbReference type="Pfam" id="PF13175"/>
    </source>
</evidence>
<organism evidence="3 4">
    <name type="scientific">Aliivibrio logei</name>
    <name type="common">Vibrio logei</name>
    <dbReference type="NCBI Taxonomy" id="688"/>
    <lineage>
        <taxon>Bacteria</taxon>
        <taxon>Pseudomonadati</taxon>
        <taxon>Pseudomonadota</taxon>
        <taxon>Gammaproteobacteria</taxon>
        <taxon>Vibrionales</taxon>
        <taxon>Vibrionaceae</taxon>
        <taxon>Aliivibrio</taxon>
    </lineage>
</organism>
<keyword evidence="3" id="KW-0255">Endonuclease</keyword>
<keyword evidence="3" id="KW-0540">Nuclease</keyword>
<protein>
    <submittedName>
        <fullName evidence="3">ATP-dependent endonuclease</fullName>
    </submittedName>
</protein>
<name>A0A1B9P0Z5_ALILO</name>
<gene>
    <name evidence="3" type="ORF">A6E04_09245</name>
</gene>
<reference evidence="3 4" key="1">
    <citation type="submission" date="2016-06" db="EMBL/GenBank/DDBJ databases">
        <authorList>
            <person name="Kjaerup R.B."/>
            <person name="Dalgaard T.S."/>
            <person name="Juul-Madsen H.R."/>
        </authorList>
    </citation>
    <scope>NUCLEOTIDE SEQUENCE [LARGE SCALE GENOMIC DNA]</scope>
    <source>
        <strain evidence="3 4">1S159</strain>
    </source>
</reference>
<dbReference type="OrthoDB" id="3322489at2"/>
<dbReference type="GO" id="GO:0004519">
    <property type="term" value="F:endonuclease activity"/>
    <property type="evidence" value="ECO:0007669"/>
    <property type="project" value="UniProtKB-KW"/>
</dbReference>
<dbReference type="InterPro" id="IPR051396">
    <property type="entry name" value="Bact_Antivir_Def_Nuclease"/>
</dbReference>
<dbReference type="CDD" id="cd01026">
    <property type="entry name" value="TOPRIM_OLD"/>
    <property type="match status" value="1"/>
</dbReference>
<feature type="domain" description="Endonuclease GajA/Old nuclease/RecF-like AAA" evidence="1">
    <location>
        <begin position="141"/>
        <end position="331"/>
    </location>
</feature>
<accession>A0A1B9P0Z5</accession>
<dbReference type="EMBL" id="MAJU01000008">
    <property type="protein sequence ID" value="OCH22030.1"/>
    <property type="molecule type" value="Genomic_DNA"/>
</dbReference>
<dbReference type="Pfam" id="PF20469">
    <property type="entry name" value="OLD-like_TOPRIM"/>
    <property type="match status" value="1"/>
</dbReference>
<dbReference type="SUPFAM" id="SSF52540">
    <property type="entry name" value="P-loop containing nucleoside triphosphate hydrolases"/>
    <property type="match status" value="1"/>
</dbReference>
<feature type="domain" description="Endonuclease GajA/Old nuclease/RecF-like AAA" evidence="1">
    <location>
        <begin position="1"/>
        <end position="85"/>
    </location>
</feature>
<evidence type="ECO:0000259" key="2">
    <source>
        <dbReference type="Pfam" id="PF20469"/>
    </source>
</evidence>
<feature type="domain" description="OLD protein-like TOPRIM" evidence="2">
    <location>
        <begin position="385"/>
        <end position="449"/>
    </location>
</feature>
<evidence type="ECO:0000313" key="4">
    <source>
        <dbReference type="Proteomes" id="UP000093523"/>
    </source>
</evidence>